<feature type="domain" description="MBD" evidence="2">
    <location>
        <begin position="561"/>
        <end position="633"/>
    </location>
</feature>
<dbReference type="Gene3D" id="3.30.890.10">
    <property type="entry name" value="Methyl-cpg-binding Protein 2, Chain A"/>
    <property type="match status" value="4"/>
</dbReference>
<feature type="compositionally biased region" description="Polar residues" evidence="1">
    <location>
        <begin position="352"/>
        <end position="369"/>
    </location>
</feature>
<dbReference type="EMBL" id="OA883589">
    <property type="protein sequence ID" value="CAD7279227.1"/>
    <property type="molecule type" value="Genomic_DNA"/>
</dbReference>
<sequence length="817" mass="91842">MEMCDEESEESRRVTESSAGLPPGWKRILTEFLAGPRAGTSESVIVSPDGKEFISKPEPVNRTEPAAVQESTDTMKLASGGHLPDSGSDSEAEEAKQKQSMILRRKSSYEPNEESDVSSKVKNPEWNLKVVDPSEPCPWMLTASPLRNGRKFGEYNELARTTHGVPPGYLKLLIQRRYGCMTTSVIIISPTGKRLWTPKDVSKYAATRGLDLKPEDFNFSKVFPEIEEKPVRIVRPPIVTYSRKDKRTQDDVKTNRTSDSSVENDTYLSTDPNPDSSLRKSPKVLKPDVRDFDGVSGSASPEVPKLENHLPPDSDENSPETTRESMLSPTKVEADASLQRSSENEDVLMTSAPENQETSSRNASKNSEVSPKPSLPATFSNSPKRDVAKRAAALIGREQLAQHAAEMSESESDLEPETNGRISLPVPSDALDSEEEPDEELFRDTVGLPDGFRRVIFRHGSGHKKGKIWCFYLTPENWRLWDIKQVQGFFKARRLTSDPKRYDFRFPPGPSFQSFGAPVVHKNGFDSDTEEMMHKGNAVVKSDALAKKNQKLPASERKRTYVEVLRTSENMPLGWVKVIIRRVGGPQDGVHYSVIMSPNGHRLRAPTTLDRYIKKHGIKNITASMFDFRTTELLKKHEEEQKQMSKKVVREETLPSSSPSIGKVGKSTSKARSEKWISPTQRLSNSLLRRATASLPGRWVHLKTPKTIGRPKKWHSVDRKRTIRTQDSSRNQWEEIFATAEGVPAGWKKVIKRQTSGRGTGRIIPCFVTPCGRRLWTTRRVVDYVSQKRPPGVELSQFDFSVNFNGKDLLKFETNAQ</sequence>
<evidence type="ECO:0000256" key="1">
    <source>
        <dbReference type="SAM" id="MobiDB-lite"/>
    </source>
</evidence>
<dbReference type="InterPro" id="IPR001739">
    <property type="entry name" value="Methyl_CpG_DNA-bd"/>
</dbReference>
<keyword evidence="4" id="KW-1185">Reference proteome</keyword>
<feature type="region of interest" description="Disordered" evidence="1">
    <location>
        <begin position="1"/>
        <end position="24"/>
    </location>
</feature>
<dbReference type="PROSITE" id="PS50982">
    <property type="entry name" value="MBD"/>
    <property type="match status" value="3"/>
</dbReference>
<feature type="region of interest" description="Disordered" evidence="1">
    <location>
        <begin position="36"/>
        <end position="121"/>
    </location>
</feature>
<dbReference type="EMBL" id="CAJPEX010001552">
    <property type="protein sequence ID" value="CAG0919379.1"/>
    <property type="molecule type" value="Genomic_DNA"/>
</dbReference>
<feature type="region of interest" description="Disordered" evidence="1">
    <location>
        <begin position="399"/>
        <end position="437"/>
    </location>
</feature>
<dbReference type="InterPro" id="IPR016177">
    <property type="entry name" value="DNA-bd_dom_sf"/>
</dbReference>
<feature type="domain" description="MBD" evidence="2">
    <location>
        <begin position="733"/>
        <end position="805"/>
    </location>
</feature>
<evidence type="ECO:0000313" key="3">
    <source>
        <dbReference type="EMBL" id="CAD7279227.1"/>
    </source>
</evidence>
<dbReference type="Proteomes" id="UP000678499">
    <property type="component" value="Unassembled WGS sequence"/>
</dbReference>
<feature type="domain" description="MBD" evidence="2">
    <location>
        <begin position="155"/>
        <end position="224"/>
    </location>
</feature>
<protein>
    <recommendedName>
        <fullName evidence="2">MBD domain-containing protein</fullName>
    </recommendedName>
</protein>
<dbReference type="SMART" id="SM00391">
    <property type="entry name" value="MBD"/>
    <property type="match status" value="2"/>
</dbReference>
<dbReference type="AlphaFoldDB" id="A0A7R9BPR1"/>
<organism evidence="3">
    <name type="scientific">Notodromas monacha</name>
    <dbReference type="NCBI Taxonomy" id="399045"/>
    <lineage>
        <taxon>Eukaryota</taxon>
        <taxon>Metazoa</taxon>
        <taxon>Ecdysozoa</taxon>
        <taxon>Arthropoda</taxon>
        <taxon>Crustacea</taxon>
        <taxon>Oligostraca</taxon>
        <taxon>Ostracoda</taxon>
        <taxon>Podocopa</taxon>
        <taxon>Podocopida</taxon>
        <taxon>Cypridocopina</taxon>
        <taxon>Cypridoidea</taxon>
        <taxon>Cyprididae</taxon>
        <taxon>Notodromas</taxon>
    </lineage>
</organism>
<reference evidence="3" key="1">
    <citation type="submission" date="2020-11" db="EMBL/GenBank/DDBJ databases">
        <authorList>
            <person name="Tran Van P."/>
        </authorList>
    </citation>
    <scope>NUCLEOTIDE SEQUENCE</scope>
</reference>
<evidence type="ECO:0000259" key="2">
    <source>
        <dbReference type="PROSITE" id="PS50982"/>
    </source>
</evidence>
<name>A0A7R9BPR1_9CRUS</name>
<dbReference type="GO" id="GO:0003677">
    <property type="term" value="F:DNA binding"/>
    <property type="evidence" value="ECO:0007669"/>
    <property type="project" value="InterPro"/>
</dbReference>
<evidence type="ECO:0000313" key="4">
    <source>
        <dbReference type="Proteomes" id="UP000678499"/>
    </source>
</evidence>
<accession>A0A7R9BPR1</accession>
<dbReference type="SUPFAM" id="SSF54171">
    <property type="entry name" value="DNA-binding domain"/>
    <property type="match status" value="5"/>
</dbReference>
<feature type="compositionally biased region" description="Polar residues" evidence="1">
    <location>
        <begin position="654"/>
        <end position="670"/>
    </location>
</feature>
<dbReference type="Pfam" id="PF01429">
    <property type="entry name" value="MBD"/>
    <property type="match status" value="4"/>
</dbReference>
<gene>
    <name evidence="3" type="ORF">NMOB1V02_LOCUS6904</name>
</gene>
<feature type="compositionally biased region" description="Basic and acidic residues" evidence="1">
    <location>
        <begin position="641"/>
        <end position="653"/>
    </location>
</feature>
<feature type="region of interest" description="Disordered" evidence="1">
    <location>
        <begin position="641"/>
        <end position="676"/>
    </location>
</feature>
<feature type="compositionally biased region" description="Polar residues" evidence="1">
    <location>
        <begin position="257"/>
        <end position="276"/>
    </location>
</feature>
<proteinExistence type="predicted"/>
<feature type="region of interest" description="Disordered" evidence="1">
    <location>
        <begin position="244"/>
        <end position="387"/>
    </location>
</feature>
<feature type="compositionally biased region" description="Basic and acidic residues" evidence="1">
    <location>
        <begin position="247"/>
        <end position="256"/>
    </location>
</feature>
<feature type="compositionally biased region" description="Basic and acidic residues" evidence="1">
    <location>
        <begin position="49"/>
        <end position="61"/>
    </location>
</feature>